<organism evidence="3 4">
    <name type="scientific">Xylella fastidiosa subsp. sandyi Ann-1</name>
    <dbReference type="NCBI Taxonomy" id="155920"/>
    <lineage>
        <taxon>Bacteria</taxon>
        <taxon>Pseudomonadati</taxon>
        <taxon>Pseudomonadota</taxon>
        <taxon>Gammaproteobacteria</taxon>
        <taxon>Lysobacterales</taxon>
        <taxon>Lysobacteraceae</taxon>
        <taxon>Xylella</taxon>
    </lineage>
</organism>
<dbReference type="InterPro" id="IPR025241">
    <property type="entry name" value="DUF4190"/>
</dbReference>
<dbReference type="Proteomes" id="UP000027215">
    <property type="component" value="Plasmid unnamed1"/>
</dbReference>
<dbReference type="Pfam" id="PF13828">
    <property type="entry name" value="DUF4190"/>
    <property type="match status" value="1"/>
</dbReference>
<evidence type="ECO:0000256" key="1">
    <source>
        <dbReference type="SAM" id="Phobius"/>
    </source>
</evidence>
<keyword evidence="1" id="KW-0472">Membrane</keyword>
<dbReference type="AlphaFoldDB" id="A0A060H4J2"/>
<keyword evidence="1" id="KW-1133">Transmembrane helix</keyword>
<accession>A0A060H4J2</accession>
<proteinExistence type="predicted"/>
<gene>
    <name evidence="3" type="ORF">D934_13730</name>
</gene>
<dbReference type="KEGG" id="xfs:D934_13730"/>
<keyword evidence="1" id="KW-0812">Transmembrane</keyword>
<sequence length="95" mass="10290">MIEIERMDISQQKTSALAIASIITSILGLTWLPVVGSLCAIITGHMARTEIRRHPEALKGDELATIGVILGWLAITAAIIFVVLVLFFVGLRSFS</sequence>
<dbReference type="RefSeq" id="WP_020852266.1">
    <property type="nucleotide sequence ID" value="NZ_CP006697.1"/>
</dbReference>
<evidence type="ECO:0000313" key="4">
    <source>
        <dbReference type="Proteomes" id="UP000027215"/>
    </source>
</evidence>
<protein>
    <recommendedName>
        <fullName evidence="2">DUF4190 domain-containing protein</fullName>
    </recommendedName>
</protein>
<geneLocation type="plasmid" evidence="3 4">
    <name>unnamed1</name>
</geneLocation>
<feature type="transmembrane region" description="Helical" evidence="1">
    <location>
        <begin position="63"/>
        <end position="89"/>
    </location>
</feature>
<dbReference type="HOGENOM" id="CLU_142325_1_0_6"/>
<evidence type="ECO:0000313" key="3">
    <source>
        <dbReference type="EMBL" id="AIC11699.1"/>
    </source>
</evidence>
<evidence type="ECO:0000259" key="2">
    <source>
        <dbReference type="Pfam" id="PF13828"/>
    </source>
</evidence>
<reference evidence="3 4" key="1">
    <citation type="submission" date="2013-08" db="EMBL/GenBank/DDBJ databases">
        <title>Xylella fastidiosa sandyi ann1 annotation.</title>
        <authorList>
            <person name="Stouthamer R."/>
            <person name="Nunney L."/>
        </authorList>
    </citation>
    <scope>NUCLEOTIDE SEQUENCE [LARGE SCALE GENOMIC DNA]</scope>
    <source>
        <strain evidence="4">ann-1</strain>
        <plasmid evidence="4">Plasmid unnamed1</plasmid>
    </source>
</reference>
<keyword evidence="3" id="KW-0614">Plasmid</keyword>
<feature type="domain" description="DUF4190" evidence="2">
    <location>
        <begin position="17"/>
        <end position="80"/>
    </location>
</feature>
<name>A0A060H4J2_XYLFS</name>
<feature type="transmembrane region" description="Helical" evidence="1">
    <location>
        <begin position="16"/>
        <end position="42"/>
    </location>
</feature>
<dbReference type="EMBL" id="CP006697">
    <property type="protein sequence ID" value="AIC11699.1"/>
    <property type="molecule type" value="Genomic_DNA"/>
</dbReference>
<dbReference type="PATRIC" id="fig|155920.8.peg.3248"/>